<dbReference type="NCBIfam" id="NF003501">
    <property type="entry name" value="PRK05170.1-5"/>
    <property type="match status" value="1"/>
</dbReference>
<dbReference type="PANTHER" id="PTHR37421:SF1">
    <property type="entry name" value="UPF0260 PROTEIN YCGN"/>
    <property type="match status" value="1"/>
</dbReference>
<dbReference type="RefSeq" id="WP_369455422.1">
    <property type="nucleotide sequence ID" value="NZ_JBGCUO010000001.1"/>
</dbReference>
<dbReference type="EMBL" id="JBGCUO010000001">
    <property type="protein sequence ID" value="MEY1662181.1"/>
    <property type="molecule type" value="Genomic_DNA"/>
</dbReference>
<sequence length="149" mass="16852">MPSVLRERFWERFALSELTPPEWEALCDGCGRCCVIKLLDDNTEQLHYTSLACRLLDAGSARCRDYGDRFRQVPGCVAVTPEIAGQDWLPATCAYRRLARSQRLPDWHPLLTGDPASVEAAGYSVKGKVTSEQSVHEDDYEDYVVRWLG</sequence>
<organism evidence="1 2">
    <name type="scientific">Isoalcanivorax beigongshangi</name>
    <dbReference type="NCBI Taxonomy" id="3238810"/>
    <lineage>
        <taxon>Bacteria</taxon>
        <taxon>Pseudomonadati</taxon>
        <taxon>Pseudomonadota</taxon>
        <taxon>Gammaproteobacteria</taxon>
        <taxon>Oceanospirillales</taxon>
        <taxon>Alcanivoracaceae</taxon>
        <taxon>Isoalcanivorax</taxon>
    </lineage>
</organism>
<reference evidence="1 2" key="1">
    <citation type="submission" date="2024-07" db="EMBL/GenBank/DDBJ databases">
        <authorList>
            <person name="Ren Q."/>
        </authorList>
    </citation>
    <scope>NUCLEOTIDE SEQUENCE [LARGE SCALE GENOMIC DNA]</scope>
    <source>
        <strain evidence="1 2">REN37</strain>
    </source>
</reference>
<dbReference type="InterPro" id="IPR008228">
    <property type="entry name" value="UCP006173"/>
</dbReference>
<comment type="caution">
    <text evidence="1">The sequence shown here is derived from an EMBL/GenBank/DDBJ whole genome shotgun (WGS) entry which is preliminary data.</text>
</comment>
<evidence type="ECO:0000313" key="2">
    <source>
        <dbReference type="Proteomes" id="UP001562065"/>
    </source>
</evidence>
<dbReference type="Pfam" id="PF03692">
    <property type="entry name" value="CxxCxxCC"/>
    <property type="match status" value="1"/>
</dbReference>
<accession>A0ABV4AH66</accession>
<keyword evidence="2" id="KW-1185">Reference proteome</keyword>
<dbReference type="InterPro" id="IPR005358">
    <property type="entry name" value="Puta_zinc/iron-chelating_dom"/>
</dbReference>
<dbReference type="PANTHER" id="PTHR37421">
    <property type="entry name" value="UPF0260 PROTEIN YCGN"/>
    <property type="match status" value="1"/>
</dbReference>
<proteinExistence type="predicted"/>
<dbReference type="NCBIfam" id="NF003507">
    <property type="entry name" value="PRK05170.2-5"/>
    <property type="match status" value="1"/>
</dbReference>
<dbReference type="Proteomes" id="UP001562065">
    <property type="component" value="Unassembled WGS sequence"/>
</dbReference>
<protein>
    <submittedName>
        <fullName evidence="1">YcgN family cysteine cluster protein</fullName>
    </submittedName>
</protein>
<gene>
    <name evidence="1" type="ORF">AB5I84_08480</name>
</gene>
<name>A0ABV4AH66_9GAMM</name>
<dbReference type="PIRSF" id="PIRSF006173">
    <property type="entry name" value="UCP006173"/>
    <property type="match status" value="1"/>
</dbReference>
<evidence type="ECO:0000313" key="1">
    <source>
        <dbReference type="EMBL" id="MEY1662181.1"/>
    </source>
</evidence>